<keyword evidence="3" id="KW-1185">Reference proteome</keyword>
<feature type="transmembrane region" description="Helical" evidence="1">
    <location>
        <begin position="135"/>
        <end position="160"/>
    </location>
</feature>
<evidence type="ECO:0000313" key="2">
    <source>
        <dbReference type="EMBL" id="MUV14701.1"/>
    </source>
</evidence>
<gene>
    <name evidence="2" type="ORF">GN331_10845</name>
</gene>
<sequence>MGRLARYWCHLRETFWFLPGAIVAGATLLAFAAIEADARFVASGALEAWPRMFGAGPSASRSLLTAIAGSMITVAGTVFSITLVALSLASSQYSSRVLRNFMRDRTNQSVLGTFLGIFAYCLVVLRSIYGTGEDAFVPSVAVLLGLLLGFGGIGVLVFFIHHIARSIQASQILDAVRGETCAVADRLFPENAGVCSIRDSSSTGMQWHDVLRASAPGYVQFIDYPRLRANAREHNVRFYVHPRIGQYVLEDDLLLSVSELSAPKFVAADDCLAIGAQRSLEQDVGFGIRQVVDVALKALSPGINDTTTAVMCIDTLTAILARLASRELRYEGCAQEDVPWVDARHPLYEDLLDEAFDQIRYAARYNVAILERLCWALCALRTKTGVPERLRALRVHGERLQETVQRHVEESHEFNRLVRSTDAILQELRSSG</sequence>
<dbReference type="EMBL" id="WOXT01000002">
    <property type="protein sequence ID" value="MUV14701.1"/>
    <property type="molecule type" value="Genomic_DNA"/>
</dbReference>
<dbReference type="AlphaFoldDB" id="A0A7C9LH88"/>
<reference evidence="2 3" key="1">
    <citation type="submission" date="2019-12" db="EMBL/GenBank/DDBJ databases">
        <authorList>
            <person name="Xu J."/>
        </authorList>
    </citation>
    <scope>NUCLEOTIDE SEQUENCE [LARGE SCALE GENOMIC DNA]</scope>
    <source>
        <strain evidence="2 3">HX-5-24</strain>
    </source>
</reference>
<comment type="caution">
    <text evidence="2">The sequence shown here is derived from an EMBL/GenBank/DDBJ whole genome shotgun (WGS) entry which is preliminary data.</text>
</comment>
<dbReference type="Pfam" id="PF10011">
    <property type="entry name" value="DUF2254"/>
    <property type="match status" value="1"/>
</dbReference>
<dbReference type="RefSeq" id="WP_156641986.1">
    <property type="nucleotide sequence ID" value="NZ_WOXT01000002.1"/>
</dbReference>
<feature type="transmembrane region" description="Helical" evidence="1">
    <location>
        <begin position="15"/>
        <end position="34"/>
    </location>
</feature>
<proteinExistence type="predicted"/>
<feature type="transmembrane region" description="Helical" evidence="1">
    <location>
        <begin position="110"/>
        <end position="129"/>
    </location>
</feature>
<keyword evidence="1" id="KW-0812">Transmembrane</keyword>
<dbReference type="Proteomes" id="UP000479692">
    <property type="component" value="Unassembled WGS sequence"/>
</dbReference>
<evidence type="ECO:0000256" key="1">
    <source>
        <dbReference type="SAM" id="Phobius"/>
    </source>
</evidence>
<name>A0A7C9LH88_9GAMM</name>
<feature type="transmembrane region" description="Helical" evidence="1">
    <location>
        <begin position="63"/>
        <end position="89"/>
    </location>
</feature>
<keyword evidence="1" id="KW-0472">Membrane</keyword>
<protein>
    <submittedName>
        <fullName evidence="2">DUF2254 domain-containing protein</fullName>
    </submittedName>
</protein>
<accession>A0A7C9LH88</accession>
<organism evidence="2 3">
    <name type="scientific">Noviluteimonas gilva</name>
    <dbReference type="NCBI Taxonomy" id="2682097"/>
    <lineage>
        <taxon>Bacteria</taxon>
        <taxon>Pseudomonadati</taxon>
        <taxon>Pseudomonadota</taxon>
        <taxon>Gammaproteobacteria</taxon>
        <taxon>Lysobacterales</taxon>
        <taxon>Lysobacteraceae</taxon>
        <taxon>Noviluteimonas</taxon>
    </lineage>
</organism>
<dbReference type="InterPro" id="IPR018723">
    <property type="entry name" value="DUF2254_membrane"/>
</dbReference>
<keyword evidence="1" id="KW-1133">Transmembrane helix</keyword>
<evidence type="ECO:0000313" key="3">
    <source>
        <dbReference type="Proteomes" id="UP000479692"/>
    </source>
</evidence>